<comment type="caution">
    <text evidence="1">The sequence shown here is derived from an EMBL/GenBank/DDBJ whole genome shotgun (WGS) entry which is preliminary data.</text>
</comment>
<gene>
    <name evidence="1" type="ORF">ACFOWX_09780</name>
</gene>
<keyword evidence="2" id="KW-1185">Reference proteome</keyword>
<name>A0ABV8RH61_9SPHN</name>
<evidence type="ECO:0000313" key="2">
    <source>
        <dbReference type="Proteomes" id="UP001595887"/>
    </source>
</evidence>
<dbReference type="Proteomes" id="UP001595887">
    <property type="component" value="Unassembled WGS sequence"/>
</dbReference>
<evidence type="ECO:0000313" key="1">
    <source>
        <dbReference type="EMBL" id="MFC4292701.1"/>
    </source>
</evidence>
<dbReference type="RefSeq" id="WP_381423604.1">
    <property type="nucleotide sequence ID" value="NZ_JBHSDH010000013.1"/>
</dbReference>
<organism evidence="1 2">
    <name type="scientific">Sphingorhabdus arenilitoris</name>
    <dbReference type="NCBI Taxonomy" id="1490041"/>
    <lineage>
        <taxon>Bacteria</taxon>
        <taxon>Pseudomonadati</taxon>
        <taxon>Pseudomonadota</taxon>
        <taxon>Alphaproteobacteria</taxon>
        <taxon>Sphingomonadales</taxon>
        <taxon>Sphingomonadaceae</taxon>
        <taxon>Sphingorhabdus</taxon>
    </lineage>
</organism>
<dbReference type="EMBL" id="JBHSDH010000013">
    <property type="protein sequence ID" value="MFC4292701.1"/>
    <property type="molecule type" value="Genomic_DNA"/>
</dbReference>
<reference evidence="2" key="1">
    <citation type="journal article" date="2019" name="Int. J. Syst. Evol. Microbiol.">
        <title>The Global Catalogue of Microorganisms (GCM) 10K type strain sequencing project: providing services to taxonomists for standard genome sequencing and annotation.</title>
        <authorList>
            <consortium name="The Broad Institute Genomics Platform"/>
            <consortium name="The Broad Institute Genome Sequencing Center for Infectious Disease"/>
            <person name="Wu L."/>
            <person name="Ma J."/>
        </authorList>
    </citation>
    <scope>NUCLEOTIDE SEQUENCE [LARGE SCALE GENOMIC DNA]</scope>
    <source>
        <strain evidence="2">CECT 8531</strain>
    </source>
</reference>
<accession>A0ABV8RH61</accession>
<proteinExistence type="predicted"/>
<sequence length="229" mass="25239">MSWLKNLFSGNEGAAPAKTPMPPLAEQLRNYPPNIPPFACAQSALTPAKQDANLTHLLDSRKERLRLITDLLEHNGVDAAAMLDPKAAVSAVITAAGRIDDWLKQESGSLAQILPAAQGTEAFYHYQKSDRAGEDIIFTLAADLALLEGEAVRLRDPRFSWQVNRAKHLARTFHAKRPCLIRPAGPGEDSDYILDFDFAMVDILYDRITGQPPLRHYGTTLGQIITLGR</sequence>
<protein>
    <submittedName>
        <fullName evidence="1">Uncharacterized protein</fullName>
    </submittedName>
</protein>